<gene>
    <name evidence="1" type="ORF">S01H1_30531</name>
</gene>
<organism evidence="1">
    <name type="scientific">marine sediment metagenome</name>
    <dbReference type="NCBI Taxonomy" id="412755"/>
    <lineage>
        <taxon>unclassified sequences</taxon>
        <taxon>metagenomes</taxon>
        <taxon>ecological metagenomes</taxon>
    </lineage>
</organism>
<comment type="caution">
    <text evidence="1">The sequence shown here is derived from an EMBL/GenBank/DDBJ whole genome shotgun (WGS) entry which is preliminary data.</text>
</comment>
<proteinExistence type="predicted"/>
<feature type="non-terminal residue" evidence="1">
    <location>
        <position position="79"/>
    </location>
</feature>
<protein>
    <submittedName>
        <fullName evidence="1">Uncharacterized protein</fullName>
    </submittedName>
</protein>
<accession>X0SY79</accession>
<sequence length="79" mass="8692">MRKIIIPIVVASILALSFVMVANILSGTAITIKNKGFVNVKGFAKQEITSDLAIFEARIEAEDPVLKECYARLAQDKKK</sequence>
<evidence type="ECO:0000313" key="1">
    <source>
        <dbReference type="EMBL" id="GAF85924.1"/>
    </source>
</evidence>
<dbReference type="AlphaFoldDB" id="X0SY79"/>
<dbReference type="EMBL" id="BARS01018797">
    <property type="protein sequence ID" value="GAF85924.1"/>
    <property type="molecule type" value="Genomic_DNA"/>
</dbReference>
<reference evidence="1" key="1">
    <citation type="journal article" date="2014" name="Front. Microbiol.">
        <title>High frequency of phylogenetically diverse reductive dehalogenase-homologous genes in deep subseafloor sedimentary metagenomes.</title>
        <authorList>
            <person name="Kawai M."/>
            <person name="Futagami T."/>
            <person name="Toyoda A."/>
            <person name="Takaki Y."/>
            <person name="Nishi S."/>
            <person name="Hori S."/>
            <person name="Arai W."/>
            <person name="Tsubouchi T."/>
            <person name="Morono Y."/>
            <person name="Uchiyama I."/>
            <person name="Ito T."/>
            <person name="Fujiyama A."/>
            <person name="Inagaki F."/>
            <person name="Takami H."/>
        </authorList>
    </citation>
    <scope>NUCLEOTIDE SEQUENCE</scope>
    <source>
        <strain evidence="1">Expedition CK06-06</strain>
    </source>
</reference>
<name>X0SY79_9ZZZZ</name>